<evidence type="ECO:0000313" key="3">
    <source>
        <dbReference type="Proteomes" id="UP000701698"/>
    </source>
</evidence>
<dbReference type="Pfam" id="PF19289">
    <property type="entry name" value="PmbA_TldD_3rd"/>
    <property type="match status" value="1"/>
</dbReference>
<dbReference type="GO" id="GO:0005829">
    <property type="term" value="C:cytosol"/>
    <property type="evidence" value="ECO:0007669"/>
    <property type="project" value="TreeGrafter"/>
</dbReference>
<dbReference type="InterPro" id="IPR047657">
    <property type="entry name" value="PmbA"/>
</dbReference>
<dbReference type="GO" id="GO:0008237">
    <property type="term" value="F:metallopeptidase activity"/>
    <property type="evidence" value="ECO:0007669"/>
    <property type="project" value="InterPro"/>
</dbReference>
<accession>A0A955LI29</accession>
<dbReference type="InterPro" id="IPR045569">
    <property type="entry name" value="Metalloprtase-TldD/E_C"/>
</dbReference>
<dbReference type="PANTHER" id="PTHR43421">
    <property type="entry name" value="METALLOPROTEASE PMBA"/>
    <property type="match status" value="1"/>
</dbReference>
<feature type="domain" description="Metalloprotease TldD/E C-terminal" evidence="1">
    <location>
        <begin position="257"/>
        <end position="508"/>
    </location>
</feature>
<dbReference type="EMBL" id="JAGQKX010000045">
    <property type="protein sequence ID" value="MCA9390201.1"/>
    <property type="molecule type" value="Genomic_DNA"/>
</dbReference>
<name>A0A955LI29_UNCKA</name>
<comment type="caution">
    <text evidence="2">The sequence shown here is derived from an EMBL/GenBank/DDBJ whole genome shotgun (WGS) entry which is preliminary data.</text>
</comment>
<sequence>MISTDELQKTVNEGLKEIHQNADVIEAVVYASANRRTVGRLVYTTHIPSNGLEEPKSDDDFGVSVEVWFKQGDKKLVGIGQEPNEISVAAVQRAYEKARRDAVEDPDFYGFLSKDDLATSEFALPAGYHDASLIDLSVEEEAQLLSDISWETISGAAEEISAYAKERNLSPTEVAFILNGDNFIIRERMALATTNGFAEVDESTIVLSFLTAMVESKNAKGSAWGARQHLKDLSAKEIGKEVAQAAIKNIGGMRVPTGAYDVVFGPQAVAELFGSLLLPHLTLGLIDFGASFFSGRFGQTVASEKLTIYDDPTQPNTAGAKRVTDEGAPTRKTALITNGQLVGLLADSRLTKKMHHKAEEASQHLGSNPHDIRDAIAPHSGFRFALGGGRVAGAGVGTNATNLYIEGDTNLADEDVIAQVKDGIYVGRLWYTYPVGGYASGIISGTVIADSYRIRDGKLAEPIVPNSLRIQDNLLTMLQNIMAVSGVSKPTILWASDEITHAPIINIKDVHFFEINRG</sequence>
<dbReference type="SUPFAM" id="SSF111283">
    <property type="entry name" value="Putative modulator of DNA gyrase, PmbA/TldD"/>
    <property type="match status" value="1"/>
</dbReference>
<evidence type="ECO:0000313" key="2">
    <source>
        <dbReference type="EMBL" id="MCA9390201.1"/>
    </source>
</evidence>
<reference evidence="2" key="2">
    <citation type="journal article" date="2021" name="Microbiome">
        <title>Successional dynamics and alternative stable states in a saline activated sludge microbial community over 9 years.</title>
        <authorList>
            <person name="Wang Y."/>
            <person name="Ye J."/>
            <person name="Ju F."/>
            <person name="Liu L."/>
            <person name="Boyd J.A."/>
            <person name="Deng Y."/>
            <person name="Parks D.H."/>
            <person name="Jiang X."/>
            <person name="Yin X."/>
            <person name="Woodcroft B.J."/>
            <person name="Tyson G.W."/>
            <person name="Hugenholtz P."/>
            <person name="Polz M.F."/>
            <person name="Zhang T."/>
        </authorList>
    </citation>
    <scope>NUCLEOTIDE SEQUENCE</scope>
    <source>
        <strain evidence="2">HKST-UBA01</strain>
    </source>
</reference>
<dbReference type="InterPro" id="IPR035068">
    <property type="entry name" value="TldD/PmbA_N"/>
</dbReference>
<gene>
    <name evidence="2" type="ORF">KC571_02250</name>
</gene>
<dbReference type="PANTHER" id="PTHR43421:SF1">
    <property type="entry name" value="METALLOPROTEASE PMBA"/>
    <property type="match status" value="1"/>
</dbReference>
<dbReference type="Gene3D" id="3.30.2290.10">
    <property type="entry name" value="PmbA/TldD superfamily"/>
    <property type="match status" value="1"/>
</dbReference>
<dbReference type="GO" id="GO:0006508">
    <property type="term" value="P:proteolysis"/>
    <property type="evidence" value="ECO:0007669"/>
    <property type="project" value="InterPro"/>
</dbReference>
<dbReference type="InterPro" id="IPR036059">
    <property type="entry name" value="TldD/PmbA_sf"/>
</dbReference>
<dbReference type="Proteomes" id="UP000701698">
    <property type="component" value="Unassembled WGS sequence"/>
</dbReference>
<reference evidence="2" key="1">
    <citation type="submission" date="2020-04" db="EMBL/GenBank/DDBJ databases">
        <authorList>
            <person name="Zhang T."/>
        </authorList>
    </citation>
    <scope>NUCLEOTIDE SEQUENCE</scope>
    <source>
        <strain evidence="2">HKST-UBA01</strain>
    </source>
</reference>
<dbReference type="AlphaFoldDB" id="A0A955LI29"/>
<organism evidence="2 3">
    <name type="scientific">candidate division WWE3 bacterium</name>
    <dbReference type="NCBI Taxonomy" id="2053526"/>
    <lineage>
        <taxon>Bacteria</taxon>
        <taxon>Katanobacteria</taxon>
    </lineage>
</organism>
<evidence type="ECO:0000259" key="1">
    <source>
        <dbReference type="Pfam" id="PF19289"/>
    </source>
</evidence>
<protein>
    <submittedName>
        <fullName evidence="2">TldD/PmbA family protein</fullName>
    </submittedName>
</protein>
<proteinExistence type="predicted"/>